<sequence length="344" mass="36537">MTKVANQRERSPREARDTAELAALLRNLKDRSGLTYRALEETAARRGDVLPRSTLATVLNGRGLPRPELLAAFVRACGDGARVDEWLDARARIAGRTPEPVDRPPAPVRPAPEPDAPTGPDEPDPDVPVATAGSAAGPPGQRPRRSWRRTVMFAVPVLAAALIGLWLVAAPGGTEEDRDTGDRTATATAQPNPTTLPPNGYVRLRPVSAPRLCLTDGRLIDGRYTPLVAVQDSCDSVAPQSTTLEPLGGDSFRIVWHHPDYGKGCLKALAEGTGRGLLEPWDECALGSRFHVELSGPPGGNTFVLRVDGQGCVGIKGGSTALGAEAVMGRCTAADHQIFVIERI</sequence>
<feature type="region of interest" description="Disordered" evidence="1">
    <location>
        <begin position="94"/>
        <end position="145"/>
    </location>
</feature>
<feature type="transmembrane region" description="Helical" evidence="2">
    <location>
        <begin position="151"/>
        <end position="169"/>
    </location>
</feature>
<dbReference type="EMBL" id="CP042266">
    <property type="protein sequence ID" value="QDY80209.1"/>
    <property type="molecule type" value="Genomic_DNA"/>
</dbReference>
<dbReference type="OrthoDB" id="3406160at2"/>
<evidence type="ECO:0000313" key="4">
    <source>
        <dbReference type="Proteomes" id="UP000320580"/>
    </source>
</evidence>
<dbReference type="InterPro" id="IPR001387">
    <property type="entry name" value="Cro/C1-type_HTH"/>
</dbReference>
<feature type="compositionally biased region" description="Pro residues" evidence="1">
    <location>
        <begin position="103"/>
        <end position="117"/>
    </location>
</feature>
<accession>A0A5B8IRE1</accession>
<feature type="compositionally biased region" description="Low complexity" evidence="1">
    <location>
        <begin position="183"/>
        <end position="193"/>
    </location>
</feature>
<organism evidence="3 4">
    <name type="scientific">Streptomyces qinzhouensis</name>
    <dbReference type="NCBI Taxonomy" id="2599401"/>
    <lineage>
        <taxon>Bacteria</taxon>
        <taxon>Bacillati</taxon>
        <taxon>Actinomycetota</taxon>
        <taxon>Actinomycetes</taxon>
        <taxon>Kitasatosporales</taxon>
        <taxon>Streptomycetaceae</taxon>
        <taxon>Streptomyces</taxon>
    </lineage>
</organism>
<proteinExistence type="predicted"/>
<dbReference type="CDD" id="cd00093">
    <property type="entry name" value="HTH_XRE"/>
    <property type="match status" value="1"/>
</dbReference>
<keyword evidence="2" id="KW-1133">Transmembrane helix</keyword>
<gene>
    <name evidence="3" type="ORF">FQU76_31030</name>
</gene>
<evidence type="ECO:0000256" key="2">
    <source>
        <dbReference type="SAM" id="Phobius"/>
    </source>
</evidence>
<evidence type="ECO:0000313" key="3">
    <source>
        <dbReference type="EMBL" id="QDY80209.1"/>
    </source>
</evidence>
<evidence type="ECO:0000256" key="1">
    <source>
        <dbReference type="SAM" id="MobiDB-lite"/>
    </source>
</evidence>
<dbReference type="KEGG" id="sqz:FQU76_31030"/>
<dbReference type="Pfam" id="PF13560">
    <property type="entry name" value="HTH_31"/>
    <property type="match status" value="1"/>
</dbReference>
<protein>
    <submittedName>
        <fullName evidence="3">XRE family transcriptional regulator</fullName>
    </submittedName>
</protein>
<keyword evidence="2" id="KW-0472">Membrane</keyword>
<reference evidence="3 4" key="1">
    <citation type="submission" date="2019-07" db="EMBL/GenBank/DDBJ databases">
        <authorList>
            <person name="Zhu P."/>
        </authorList>
    </citation>
    <scope>NUCLEOTIDE SEQUENCE [LARGE SCALE GENOMIC DNA]</scope>
    <source>
        <strain evidence="3 4">SSL-25</strain>
    </source>
</reference>
<name>A0A5B8IRE1_9ACTN</name>
<dbReference type="Proteomes" id="UP000320580">
    <property type="component" value="Chromosome"/>
</dbReference>
<dbReference type="CDD" id="cd00161">
    <property type="entry name" value="beta-trefoil_Ricin-like"/>
    <property type="match status" value="1"/>
</dbReference>
<dbReference type="AlphaFoldDB" id="A0A5B8IRE1"/>
<feature type="region of interest" description="Disordered" evidence="1">
    <location>
        <begin position="173"/>
        <end position="201"/>
    </location>
</feature>
<keyword evidence="4" id="KW-1185">Reference proteome</keyword>
<keyword evidence="2" id="KW-0812">Transmembrane</keyword>